<feature type="compositionally biased region" description="Basic and acidic residues" evidence="10">
    <location>
        <begin position="180"/>
        <end position="189"/>
    </location>
</feature>
<dbReference type="AlphaFoldDB" id="A0AAV1J298"/>
<keyword evidence="5" id="KW-0720">Serine protease</keyword>
<accession>A0AAV1J298</accession>
<name>A0AAV1J298_9NEOP</name>
<evidence type="ECO:0000256" key="11">
    <source>
        <dbReference type="SAM" id="SignalP"/>
    </source>
</evidence>
<comment type="function">
    <text evidence="8">Fibrinolytic activity; shows preferential cleavage of Arg-Gly bonds in all three fibrinogen chains. Contact with the caterpillars causes severe bleeding, due the anticoagulant effect of the protein.</text>
</comment>
<dbReference type="PROSITE" id="PS50240">
    <property type="entry name" value="TRYPSIN_DOM"/>
    <property type="match status" value="1"/>
</dbReference>
<organism evidence="13 14">
    <name type="scientific">Leptosia nina</name>
    <dbReference type="NCBI Taxonomy" id="320188"/>
    <lineage>
        <taxon>Eukaryota</taxon>
        <taxon>Metazoa</taxon>
        <taxon>Ecdysozoa</taxon>
        <taxon>Arthropoda</taxon>
        <taxon>Hexapoda</taxon>
        <taxon>Insecta</taxon>
        <taxon>Pterygota</taxon>
        <taxon>Neoptera</taxon>
        <taxon>Endopterygota</taxon>
        <taxon>Lepidoptera</taxon>
        <taxon>Glossata</taxon>
        <taxon>Ditrysia</taxon>
        <taxon>Papilionoidea</taxon>
        <taxon>Pieridae</taxon>
        <taxon>Pierinae</taxon>
        <taxon>Leptosia</taxon>
    </lineage>
</organism>
<evidence type="ECO:0000256" key="6">
    <source>
        <dbReference type="ARBA" id="ARBA00023157"/>
    </source>
</evidence>
<keyword evidence="2" id="KW-0800">Toxin</keyword>
<proteinExistence type="predicted"/>
<evidence type="ECO:0000313" key="14">
    <source>
        <dbReference type="Proteomes" id="UP001497472"/>
    </source>
</evidence>
<dbReference type="GO" id="GO:0004252">
    <property type="term" value="F:serine-type endopeptidase activity"/>
    <property type="evidence" value="ECO:0007669"/>
    <property type="project" value="InterPro"/>
</dbReference>
<dbReference type="GO" id="GO:0090729">
    <property type="term" value="F:toxin activity"/>
    <property type="evidence" value="ECO:0007669"/>
    <property type="project" value="UniProtKB-KW"/>
</dbReference>
<dbReference type="GO" id="GO:0006508">
    <property type="term" value="P:proteolysis"/>
    <property type="evidence" value="ECO:0007669"/>
    <property type="project" value="UniProtKB-KW"/>
</dbReference>
<keyword evidence="4" id="KW-0378">Hydrolase</keyword>
<feature type="compositionally biased region" description="Basic residues" evidence="10">
    <location>
        <begin position="156"/>
        <end position="179"/>
    </location>
</feature>
<dbReference type="EMBL" id="CAVLEF010000004">
    <property type="protein sequence ID" value="CAK1543545.1"/>
    <property type="molecule type" value="Genomic_DNA"/>
</dbReference>
<dbReference type="Pfam" id="PF00089">
    <property type="entry name" value="Trypsin"/>
    <property type="match status" value="1"/>
</dbReference>
<dbReference type="CDD" id="cd00190">
    <property type="entry name" value="Tryp_SPc"/>
    <property type="match status" value="1"/>
</dbReference>
<dbReference type="SUPFAM" id="SSF50494">
    <property type="entry name" value="Trypsin-like serine proteases"/>
    <property type="match status" value="1"/>
</dbReference>
<dbReference type="SMART" id="SM00020">
    <property type="entry name" value="Tryp_SPc"/>
    <property type="match status" value="1"/>
</dbReference>
<keyword evidence="11" id="KW-0732">Signal</keyword>
<dbReference type="InterPro" id="IPR009003">
    <property type="entry name" value="Peptidase_S1_PA"/>
</dbReference>
<feature type="region of interest" description="Disordered" evidence="10">
    <location>
        <begin position="126"/>
        <end position="223"/>
    </location>
</feature>
<evidence type="ECO:0000256" key="2">
    <source>
        <dbReference type="ARBA" id="ARBA00022656"/>
    </source>
</evidence>
<reference evidence="13 14" key="1">
    <citation type="submission" date="2023-11" db="EMBL/GenBank/DDBJ databases">
        <authorList>
            <person name="Okamura Y."/>
        </authorList>
    </citation>
    <scope>NUCLEOTIDE SEQUENCE [LARGE SCALE GENOMIC DNA]</scope>
</reference>
<dbReference type="Proteomes" id="UP001497472">
    <property type="component" value="Unassembled WGS sequence"/>
</dbReference>
<dbReference type="InterPro" id="IPR001254">
    <property type="entry name" value="Trypsin_dom"/>
</dbReference>
<evidence type="ECO:0000256" key="3">
    <source>
        <dbReference type="ARBA" id="ARBA00022670"/>
    </source>
</evidence>
<sequence length="508" mass="58657">MKTEIFIFLIFFVVFVYCDNSGESNKKLPKVYRGVKIFNPRKFSKIKYFLNIVRKIDNVPKIIENKSYTAFAPISVVRQNVPNSPYFNPEQNVDLNPRVKKVLPQYAGHYMVKRSIEFNATADARRKKHNIEDVESASNKTFDKNKNVNAEAKSTSKIKRGKRLRAHKKSHKHNIRHHRNAFETKENKNRQKIQNPDRSVKERASKLRKQKSKRSRKQKANKTRIIHDDKTIRNGKVRNRRLIAGKDAMIEDYPYVVSIQKSGEHWCAGALLNPRLVITTANCIWKSNRMSRMKVRAGSRYVDRGGQVARIQEVMKHPYWSIRKNPDYDVGLLLLDRNIKFSDSTHAVDLPNVAMYPAFEDAWVTSWGAERRDGVFENKGMALQVYHARLIDFNKCNNVTQRFGVVVSNNFICLAQTGRRAPCTRDTGAPAVSDGILWGMASWGLRKLCGTERYPAMFSYVGSRSNLDFITNATHYLMADQRFYAYPDKFVLNKADTTQSPTTSNLEY</sequence>
<evidence type="ECO:0000256" key="5">
    <source>
        <dbReference type="ARBA" id="ARBA00022825"/>
    </source>
</evidence>
<evidence type="ECO:0000256" key="7">
    <source>
        <dbReference type="ARBA" id="ARBA00023240"/>
    </source>
</evidence>
<evidence type="ECO:0000256" key="8">
    <source>
        <dbReference type="ARBA" id="ARBA00055534"/>
    </source>
</evidence>
<keyword evidence="9" id="KW-1205">Fibrinolytic toxin</keyword>
<keyword evidence="6" id="KW-1015">Disulfide bond</keyword>
<evidence type="ECO:0000259" key="12">
    <source>
        <dbReference type="PROSITE" id="PS50240"/>
    </source>
</evidence>
<dbReference type="GO" id="GO:0005576">
    <property type="term" value="C:extracellular region"/>
    <property type="evidence" value="ECO:0007669"/>
    <property type="project" value="UniProtKB-SubCell"/>
</dbReference>
<evidence type="ECO:0000256" key="4">
    <source>
        <dbReference type="ARBA" id="ARBA00022801"/>
    </source>
</evidence>
<dbReference type="InterPro" id="IPR050430">
    <property type="entry name" value="Peptidase_S1"/>
</dbReference>
<dbReference type="InterPro" id="IPR043504">
    <property type="entry name" value="Peptidase_S1_PA_chymotrypsin"/>
</dbReference>
<comment type="subcellular location">
    <subcellularLocation>
        <location evidence="1">Secreted</location>
        <location evidence="1">Extracellular space</location>
    </subcellularLocation>
</comment>
<feature type="domain" description="Peptidase S1" evidence="12">
    <location>
        <begin position="242"/>
        <end position="475"/>
    </location>
</feature>
<keyword evidence="14" id="KW-1185">Reference proteome</keyword>
<evidence type="ECO:0000256" key="10">
    <source>
        <dbReference type="SAM" id="MobiDB-lite"/>
    </source>
</evidence>
<feature type="signal peptide" evidence="11">
    <location>
        <begin position="1"/>
        <end position="18"/>
    </location>
</feature>
<keyword evidence="3" id="KW-0645">Protease</keyword>
<evidence type="ECO:0000256" key="9">
    <source>
        <dbReference type="ARBA" id="ARBA00084094"/>
    </source>
</evidence>
<dbReference type="FunFam" id="2.40.10.10:FF:000068">
    <property type="entry name" value="transmembrane protease serine 2"/>
    <property type="match status" value="1"/>
</dbReference>
<comment type="caution">
    <text evidence="13">The sequence shown here is derived from an EMBL/GenBank/DDBJ whole genome shotgun (WGS) entry which is preliminary data.</text>
</comment>
<protein>
    <recommendedName>
        <fullName evidence="12">Peptidase S1 domain-containing protein</fullName>
    </recommendedName>
</protein>
<dbReference type="PANTHER" id="PTHR24276">
    <property type="entry name" value="POLYSERASE-RELATED"/>
    <property type="match status" value="1"/>
</dbReference>
<evidence type="ECO:0000313" key="13">
    <source>
        <dbReference type="EMBL" id="CAK1543545.1"/>
    </source>
</evidence>
<feature type="chain" id="PRO_5043393273" description="Peptidase S1 domain-containing protein" evidence="11">
    <location>
        <begin position="19"/>
        <end position="508"/>
    </location>
</feature>
<feature type="compositionally biased region" description="Basic residues" evidence="10">
    <location>
        <begin position="206"/>
        <end position="223"/>
    </location>
</feature>
<evidence type="ECO:0000256" key="1">
    <source>
        <dbReference type="ARBA" id="ARBA00004239"/>
    </source>
</evidence>
<gene>
    <name evidence="13" type="ORF">LNINA_LOCUS3354</name>
</gene>
<dbReference type="PANTHER" id="PTHR24276:SF91">
    <property type="entry name" value="AT26814P-RELATED"/>
    <property type="match status" value="1"/>
</dbReference>
<keyword evidence="7" id="KW-1199">Hemostasis impairing toxin</keyword>
<dbReference type="Gene3D" id="2.40.10.10">
    <property type="entry name" value="Trypsin-like serine proteases"/>
    <property type="match status" value="1"/>
</dbReference>